<feature type="region of interest" description="Disordered" evidence="1">
    <location>
        <begin position="1"/>
        <end position="21"/>
    </location>
</feature>
<gene>
    <name evidence="2" type="ORF">DVH24_001573</name>
</gene>
<sequence length="159" mass="17771">MGGRIRPTESVPDEGGGINLQRTKNGVKQVPNSSYQVSKSSPQFITWCLVLIARKFGSVVRVGNISLYRHTSEFRVLEDAISSTIAWLSKYIRVRDEQEVFLSSNSLGDLAASNRETDYNGDKFSTDWDKAWANIRKQGKNKKKGGIFTGFSSPNKYVS</sequence>
<comment type="caution">
    <text evidence="2">The sequence shown here is derived from an EMBL/GenBank/DDBJ whole genome shotgun (WGS) entry which is preliminary data.</text>
</comment>
<accession>A0A498JZK0</accession>
<proteinExistence type="predicted"/>
<evidence type="ECO:0000313" key="3">
    <source>
        <dbReference type="Proteomes" id="UP000290289"/>
    </source>
</evidence>
<reference evidence="2 3" key="1">
    <citation type="submission" date="2018-10" db="EMBL/GenBank/DDBJ databases">
        <title>A high-quality apple genome assembly.</title>
        <authorList>
            <person name="Hu J."/>
        </authorList>
    </citation>
    <scope>NUCLEOTIDE SEQUENCE [LARGE SCALE GENOMIC DNA]</scope>
    <source>
        <strain evidence="3">cv. HFTH1</strain>
        <tissue evidence="2">Young leaf</tissue>
    </source>
</reference>
<name>A0A498JZK0_MALDO</name>
<keyword evidence="3" id="KW-1185">Reference proteome</keyword>
<dbReference type="AlphaFoldDB" id="A0A498JZK0"/>
<organism evidence="2 3">
    <name type="scientific">Malus domestica</name>
    <name type="common">Apple</name>
    <name type="synonym">Pyrus malus</name>
    <dbReference type="NCBI Taxonomy" id="3750"/>
    <lineage>
        <taxon>Eukaryota</taxon>
        <taxon>Viridiplantae</taxon>
        <taxon>Streptophyta</taxon>
        <taxon>Embryophyta</taxon>
        <taxon>Tracheophyta</taxon>
        <taxon>Spermatophyta</taxon>
        <taxon>Magnoliopsida</taxon>
        <taxon>eudicotyledons</taxon>
        <taxon>Gunneridae</taxon>
        <taxon>Pentapetalae</taxon>
        <taxon>rosids</taxon>
        <taxon>fabids</taxon>
        <taxon>Rosales</taxon>
        <taxon>Rosaceae</taxon>
        <taxon>Amygdaloideae</taxon>
        <taxon>Maleae</taxon>
        <taxon>Malus</taxon>
    </lineage>
</organism>
<dbReference type="EMBL" id="RDQH01000330">
    <property type="protein sequence ID" value="RXI01339.1"/>
    <property type="molecule type" value="Genomic_DNA"/>
</dbReference>
<evidence type="ECO:0000313" key="2">
    <source>
        <dbReference type="EMBL" id="RXI01339.1"/>
    </source>
</evidence>
<evidence type="ECO:0000256" key="1">
    <source>
        <dbReference type="SAM" id="MobiDB-lite"/>
    </source>
</evidence>
<dbReference type="Proteomes" id="UP000290289">
    <property type="component" value="Chromosome 4"/>
</dbReference>
<protein>
    <submittedName>
        <fullName evidence="2">Uncharacterized protein</fullName>
    </submittedName>
</protein>